<evidence type="ECO:0000313" key="11">
    <source>
        <dbReference type="Proteomes" id="UP001180616"/>
    </source>
</evidence>
<organism evidence="10 11">
    <name type="scientific">Nitratidesulfovibrio liaohensis</name>
    <dbReference type="NCBI Taxonomy" id="2604158"/>
    <lineage>
        <taxon>Bacteria</taxon>
        <taxon>Pseudomonadati</taxon>
        <taxon>Thermodesulfobacteriota</taxon>
        <taxon>Desulfovibrionia</taxon>
        <taxon>Desulfovibrionales</taxon>
        <taxon>Desulfovibrionaceae</taxon>
        <taxon>Nitratidesulfovibrio</taxon>
    </lineage>
</organism>
<keyword evidence="10" id="KW-0548">Nucleotidyltransferase</keyword>
<dbReference type="Proteomes" id="UP001180616">
    <property type="component" value="Chromosome"/>
</dbReference>
<evidence type="ECO:0000256" key="7">
    <source>
        <dbReference type="SAM" id="MobiDB-lite"/>
    </source>
</evidence>
<feature type="compositionally biased region" description="Acidic residues" evidence="7">
    <location>
        <begin position="103"/>
        <end position="131"/>
    </location>
</feature>
<comment type="similarity">
    <text evidence="1 6">Belongs to the sigma-70 factor family.</text>
</comment>
<protein>
    <recommendedName>
        <fullName evidence="6">RNA polymerase sigma factor</fullName>
    </recommendedName>
</protein>
<comment type="function">
    <text evidence="6">Sigma factors are initiation factors that promote the attachment of RNA polymerase to specific initiation sites and are then released.</text>
</comment>
<dbReference type="InterPro" id="IPR007627">
    <property type="entry name" value="RNA_pol_sigma70_r2"/>
</dbReference>
<dbReference type="PROSITE" id="PS00716">
    <property type="entry name" value="SIGMA70_2"/>
    <property type="match status" value="1"/>
</dbReference>
<dbReference type="EMBL" id="CP133659">
    <property type="protein sequence ID" value="WMW66048.1"/>
    <property type="molecule type" value="Genomic_DNA"/>
</dbReference>
<dbReference type="InterPro" id="IPR000943">
    <property type="entry name" value="RNA_pol_sigma70"/>
</dbReference>
<dbReference type="GO" id="GO:0003899">
    <property type="term" value="F:DNA-directed RNA polymerase activity"/>
    <property type="evidence" value="ECO:0007669"/>
    <property type="project" value="UniProtKB-EC"/>
</dbReference>
<feature type="region of interest" description="Disordered" evidence="7">
    <location>
        <begin position="1"/>
        <end position="172"/>
    </location>
</feature>
<evidence type="ECO:0000256" key="6">
    <source>
        <dbReference type="RuleBase" id="RU362124"/>
    </source>
</evidence>
<evidence type="ECO:0000259" key="9">
    <source>
        <dbReference type="PROSITE" id="PS00716"/>
    </source>
</evidence>
<evidence type="ECO:0000256" key="1">
    <source>
        <dbReference type="ARBA" id="ARBA00007788"/>
    </source>
</evidence>
<feature type="compositionally biased region" description="Basic residues" evidence="7">
    <location>
        <begin position="7"/>
        <end position="16"/>
    </location>
</feature>
<name>A0ABY9R4V4_9BACT</name>
<dbReference type="NCBIfam" id="TIGR02937">
    <property type="entry name" value="sigma70-ECF"/>
    <property type="match status" value="1"/>
</dbReference>
<dbReference type="Pfam" id="PF04545">
    <property type="entry name" value="Sigma70_r4"/>
    <property type="match status" value="1"/>
</dbReference>
<feature type="domain" description="RNA polymerase sigma-70" evidence="8">
    <location>
        <begin position="243"/>
        <end position="256"/>
    </location>
</feature>
<dbReference type="PANTHER" id="PTHR30376">
    <property type="entry name" value="SIGMA FACTOR RPOH HEAT SHOCK RELATED"/>
    <property type="match status" value="1"/>
</dbReference>
<evidence type="ECO:0000256" key="3">
    <source>
        <dbReference type="ARBA" id="ARBA00023082"/>
    </source>
</evidence>
<gene>
    <name evidence="10" type="ORF">KPS_000595</name>
</gene>
<reference evidence="10" key="1">
    <citation type="submission" date="2023-09" db="EMBL/GenBank/DDBJ databases">
        <authorList>
            <consortium name="CW5 consortium"/>
            <person name="Lu C.-W."/>
        </authorList>
    </citation>
    <scope>NUCLEOTIDE SEQUENCE</scope>
    <source>
        <strain evidence="10">KPS</strain>
    </source>
</reference>
<dbReference type="CDD" id="cd06171">
    <property type="entry name" value="Sigma70_r4"/>
    <property type="match status" value="1"/>
</dbReference>
<evidence type="ECO:0000313" key="10">
    <source>
        <dbReference type="EMBL" id="WMW66048.1"/>
    </source>
</evidence>
<evidence type="ECO:0000256" key="4">
    <source>
        <dbReference type="ARBA" id="ARBA00023125"/>
    </source>
</evidence>
<dbReference type="PANTHER" id="PTHR30376:SF3">
    <property type="entry name" value="RNA POLYMERASE SIGMA FACTOR RPOH"/>
    <property type="match status" value="1"/>
</dbReference>
<dbReference type="PROSITE" id="PS00715">
    <property type="entry name" value="SIGMA70_1"/>
    <property type="match status" value="1"/>
</dbReference>
<dbReference type="InterPro" id="IPR013324">
    <property type="entry name" value="RNA_pol_sigma_r3/r4-like"/>
</dbReference>
<dbReference type="PRINTS" id="PR00046">
    <property type="entry name" value="SIGMA70FCT"/>
</dbReference>
<dbReference type="InterPro" id="IPR009042">
    <property type="entry name" value="RNA_pol_sigma70_r1_2"/>
</dbReference>
<dbReference type="Gene3D" id="1.10.601.10">
    <property type="entry name" value="RNA Polymerase Primary Sigma Factor"/>
    <property type="match status" value="1"/>
</dbReference>
<evidence type="ECO:0000256" key="5">
    <source>
        <dbReference type="ARBA" id="ARBA00023163"/>
    </source>
</evidence>
<dbReference type="InterPro" id="IPR007630">
    <property type="entry name" value="RNA_pol_sigma70_r4"/>
</dbReference>
<keyword evidence="11" id="KW-1185">Reference proteome</keyword>
<dbReference type="NCBIfam" id="NF005143">
    <property type="entry name" value="PRK06596.1"/>
    <property type="match status" value="1"/>
</dbReference>
<dbReference type="SUPFAM" id="SSF88659">
    <property type="entry name" value="Sigma3 and sigma4 domains of RNA polymerase sigma factors"/>
    <property type="match status" value="1"/>
</dbReference>
<keyword evidence="4 6" id="KW-0238">DNA-binding</keyword>
<evidence type="ECO:0000259" key="8">
    <source>
        <dbReference type="PROSITE" id="PS00715"/>
    </source>
</evidence>
<evidence type="ECO:0000256" key="2">
    <source>
        <dbReference type="ARBA" id="ARBA00023015"/>
    </source>
</evidence>
<dbReference type="Pfam" id="PF00140">
    <property type="entry name" value="Sigma70_r1_2"/>
    <property type="match status" value="1"/>
</dbReference>
<proteinExistence type="inferred from homology"/>
<dbReference type="InterPro" id="IPR014284">
    <property type="entry name" value="RNA_pol_sigma-70_dom"/>
</dbReference>
<keyword evidence="10" id="KW-0808">Transferase</keyword>
<keyword evidence="2 6" id="KW-0805">Transcription regulation</keyword>
<dbReference type="Pfam" id="PF04542">
    <property type="entry name" value="Sigma70_r2"/>
    <property type="match status" value="1"/>
</dbReference>
<dbReference type="InterPro" id="IPR013325">
    <property type="entry name" value="RNA_pol_sigma_r2"/>
</dbReference>
<feature type="domain" description="RNA polymerase sigma-70" evidence="9">
    <location>
        <begin position="416"/>
        <end position="442"/>
    </location>
</feature>
<dbReference type="SUPFAM" id="SSF88946">
    <property type="entry name" value="Sigma2 domain of RNA polymerase sigma factors"/>
    <property type="match status" value="1"/>
</dbReference>
<keyword evidence="5 6" id="KW-0804">Transcription</keyword>
<dbReference type="Gene3D" id="1.20.140.160">
    <property type="match status" value="1"/>
</dbReference>
<accession>A0ABY9R4V4</accession>
<keyword evidence="3 6" id="KW-0731">Sigma factor</keyword>
<dbReference type="RefSeq" id="WP_309541967.1">
    <property type="nucleotide sequence ID" value="NZ_CP133659.1"/>
</dbReference>
<dbReference type="InterPro" id="IPR050813">
    <property type="entry name" value="Sigma-70_Factor"/>
</dbReference>
<sequence>MTDTVKTPRRAARTRGAKASEPAGASGAMPLAPEVSEAPATPDIVLDAEVLLDPQPEVTPKARAKADSGKSAAGKPTRGRRAASSPAGDGDEDAPVSATLTGEDPDESDDDESADDELDIDFDGPVDDAIDVDLLHGDEESSHARHGAHDGADAHDESEGRQRSLPVLRPAMPGTSTRDSLHLYLREISRFPLLKPDEEFDLARRVQEQGDSDAAFRLVTSHLRLVVKIAMDFQRRWMQNVLDLIQEGNVGLMRAVNKFDPEKGIKFSYYAAFWIKAYILKFIMDNWRMVKIGTTQAQRKLFYNLNKERQRLIAQGYDPDAAILSEKLNVTVEQVIEMEQRLDSSDMSLDITVGEDSGGATRMDFLPALGPGIEETLANSEIARMVQDRVQTILPKLSDKEAYILQHRLLSEQPVTLREIGEKYDITRERVRQIEARLLQKLRDHLFKEIRDFSSDWISQ</sequence>
<feature type="compositionally biased region" description="Basic and acidic residues" evidence="7">
    <location>
        <begin position="133"/>
        <end position="162"/>
    </location>
</feature>